<evidence type="ECO:0000313" key="2">
    <source>
        <dbReference type="Proteomes" id="UP001165082"/>
    </source>
</evidence>
<evidence type="ECO:0000313" key="1">
    <source>
        <dbReference type="EMBL" id="GMH46438.1"/>
    </source>
</evidence>
<proteinExistence type="predicted"/>
<reference evidence="1" key="1">
    <citation type="submission" date="2022-07" db="EMBL/GenBank/DDBJ databases">
        <title>Genome analysis of Parmales, a sister group of diatoms, reveals the evolutionary specialization of diatoms from phago-mixotrophs to photoautotrophs.</title>
        <authorList>
            <person name="Ban H."/>
            <person name="Sato S."/>
            <person name="Yoshikawa S."/>
            <person name="Kazumasa Y."/>
            <person name="Nakamura Y."/>
            <person name="Ichinomiya M."/>
            <person name="Saitoh K."/>
            <person name="Sato N."/>
            <person name="Blanc-Mathieu R."/>
            <person name="Endo H."/>
            <person name="Kuwata A."/>
            <person name="Ogata H."/>
        </authorList>
    </citation>
    <scope>NUCLEOTIDE SEQUENCE</scope>
</reference>
<accession>A0A9W7DPX5</accession>
<dbReference type="AlphaFoldDB" id="A0A9W7DPX5"/>
<dbReference type="EMBL" id="BRXZ01001784">
    <property type="protein sequence ID" value="GMH46438.1"/>
    <property type="molecule type" value="Genomic_DNA"/>
</dbReference>
<name>A0A9W7DPX5_9STRA</name>
<gene>
    <name evidence="1" type="ORF">TrRE_jg8683</name>
</gene>
<comment type="caution">
    <text evidence="1">The sequence shown here is derived from an EMBL/GenBank/DDBJ whole genome shotgun (WGS) entry which is preliminary data.</text>
</comment>
<sequence>MFDDYFDPEFDELRADIDEYITGEDMLMSFVLASKWGAELFTVCLEASHHCNVECKENKLESLHSRTSGFRSKVLLKLFDHFGNILESEQGDERMVWQTMRDKSYCRSNNDLEEAKPPCKFCETNEVCPSNTYGHMGSSQI</sequence>
<keyword evidence="2" id="KW-1185">Reference proteome</keyword>
<organism evidence="1 2">
    <name type="scientific">Triparma retinervis</name>
    <dbReference type="NCBI Taxonomy" id="2557542"/>
    <lineage>
        <taxon>Eukaryota</taxon>
        <taxon>Sar</taxon>
        <taxon>Stramenopiles</taxon>
        <taxon>Ochrophyta</taxon>
        <taxon>Bolidophyceae</taxon>
        <taxon>Parmales</taxon>
        <taxon>Triparmaceae</taxon>
        <taxon>Triparma</taxon>
    </lineage>
</organism>
<dbReference type="Proteomes" id="UP001165082">
    <property type="component" value="Unassembled WGS sequence"/>
</dbReference>
<protein>
    <submittedName>
        <fullName evidence="1">Uncharacterized protein</fullName>
    </submittedName>
</protein>